<dbReference type="InterPro" id="IPR024410">
    <property type="entry name" value="Phage_TAC_12"/>
</dbReference>
<dbReference type="Proteomes" id="UP000191418">
    <property type="component" value="Unassembled WGS sequence"/>
</dbReference>
<organism evidence="1 2">
    <name type="scientific">Oceanospirillum multiglobuliferum</name>
    <dbReference type="NCBI Taxonomy" id="64969"/>
    <lineage>
        <taxon>Bacteria</taxon>
        <taxon>Pseudomonadati</taxon>
        <taxon>Pseudomonadota</taxon>
        <taxon>Gammaproteobacteria</taxon>
        <taxon>Oceanospirillales</taxon>
        <taxon>Oceanospirillaceae</taxon>
        <taxon>Oceanospirillum</taxon>
    </lineage>
</organism>
<comment type="caution">
    <text evidence="1">The sequence shown here is derived from an EMBL/GenBank/DDBJ whole genome shotgun (WGS) entry which is preliminary data.</text>
</comment>
<name>A0A1V4T0G3_9GAMM</name>
<protein>
    <submittedName>
        <fullName evidence="1">Uncharacterized protein</fullName>
    </submittedName>
</protein>
<reference evidence="1 2" key="1">
    <citation type="submission" date="2017-01" db="EMBL/GenBank/DDBJ databases">
        <title>Genome Sequencing of a Marine Spirillum, Oceanospirillum multiglobuliferum ATCC 33336, from Japan.</title>
        <authorList>
            <person name="Carney J.G."/>
            <person name="Trachtenberg A.M."/>
            <person name="Rheaume B.A."/>
            <person name="Linnane J.D."/>
            <person name="Pitts N.L."/>
            <person name="Mykles D.L."/>
            <person name="Maclea K.S."/>
        </authorList>
    </citation>
    <scope>NUCLEOTIDE SEQUENCE [LARGE SCALE GENOMIC DNA]</scope>
    <source>
        <strain evidence="1 2">ATCC 33336</strain>
    </source>
</reference>
<gene>
    <name evidence="1" type="ORF">BTE48_16115</name>
</gene>
<proteinExistence type="predicted"/>
<keyword evidence="2" id="KW-1185">Reference proteome</keyword>
<accession>A0A1V4T0G3</accession>
<dbReference type="Pfam" id="PF12363">
    <property type="entry name" value="Phage_TAC_12"/>
    <property type="match status" value="1"/>
</dbReference>
<dbReference type="AlphaFoldDB" id="A0A1V4T0G3"/>
<evidence type="ECO:0000313" key="1">
    <source>
        <dbReference type="EMBL" id="OPX54081.1"/>
    </source>
</evidence>
<dbReference type="EMBL" id="MTSM01000054">
    <property type="protein sequence ID" value="OPX54081.1"/>
    <property type="molecule type" value="Genomic_DNA"/>
</dbReference>
<sequence length="71" mass="7901">MEVGDLTALVDIIYCATRNSKYKPTEAQIETFIDECTDIDGLIAEIYDELSESNATKKALATLRESQESPK</sequence>
<evidence type="ECO:0000313" key="2">
    <source>
        <dbReference type="Proteomes" id="UP000191418"/>
    </source>
</evidence>